<dbReference type="SMART" id="SM00066">
    <property type="entry name" value="GAL4"/>
    <property type="match status" value="1"/>
</dbReference>
<dbReference type="Pfam" id="PF08493">
    <property type="entry name" value="AflR"/>
    <property type="match status" value="1"/>
</dbReference>
<evidence type="ECO:0000313" key="9">
    <source>
        <dbReference type="Proteomes" id="UP001152049"/>
    </source>
</evidence>
<evidence type="ECO:0000313" key="8">
    <source>
        <dbReference type="EMBL" id="KAJ4266112.1"/>
    </source>
</evidence>
<dbReference type="EMBL" id="JAOQAZ010000005">
    <property type="protein sequence ID" value="KAJ4266112.1"/>
    <property type="molecule type" value="Genomic_DNA"/>
</dbReference>
<keyword evidence="3" id="KW-0238">DNA-binding</keyword>
<organism evidence="8 9">
    <name type="scientific">Fusarium torreyae</name>
    <dbReference type="NCBI Taxonomy" id="1237075"/>
    <lineage>
        <taxon>Eukaryota</taxon>
        <taxon>Fungi</taxon>
        <taxon>Dikarya</taxon>
        <taxon>Ascomycota</taxon>
        <taxon>Pezizomycotina</taxon>
        <taxon>Sordariomycetes</taxon>
        <taxon>Hypocreomycetidae</taxon>
        <taxon>Hypocreales</taxon>
        <taxon>Nectriaceae</taxon>
        <taxon>Fusarium</taxon>
    </lineage>
</organism>
<dbReference type="OrthoDB" id="2328572at2759"/>
<evidence type="ECO:0000256" key="6">
    <source>
        <dbReference type="SAM" id="MobiDB-lite"/>
    </source>
</evidence>
<dbReference type="CDD" id="cd00067">
    <property type="entry name" value="GAL4"/>
    <property type="match status" value="1"/>
</dbReference>
<name>A0A9W8S5D0_9HYPO</name>
<dbReference type="InterPro" id="IPR050675">
    <property type="entry name" value="OAF3"/>
</dbReference>
<feature type="region of interest" description="Disordered" evidence="6">
    <location>
        <begin position="70"/>
        <end position="93"/>
    </location>
</feature>
<evidence type="ECO:0000259" key="7">
    <source>
        <dbReference type="PROSITE" id="PS50048"/>
    </source>
</evidence>
<dbReference type="Pfam" id="PF00172">
    <property type="entry name" value="Zn_clus"/>
    <property type="match status" value="1"/>
</dbReference>
<protein>
    <recommendedName>
        <fullName evidence="7">Zn(2)-C6 fungal-type domain-containing protein</fullName>
    </recommendedName>
</protein>
<dbReference type="AlphaFoldDB" id="A0A9W8S5D0"/>
<dbReference type="GO" id="GO:0008270">
    <property type="term" value="F:zinc ion binding"/>
    <property type="evidence" value="ECO:0007669"/>
    <property type="project" value="InterPro"/>
</dbReference>
<keyword evidence="5" id="KW-0539">Nucleus</keyword>
<dbReference type="PANTHER" id="PTHR31069:SF31">
    <property type="entry name" value="MONODICTYPHENONE CLUSTER TRANSCRIPTION FACTOR-RELATED"/>
    <property type="match status" value="1"/>
</dbReference>
<proteinExistence type="predicted"/>
<dbReference type="SUPFAM" id="SSF57701">
    <property type="entry name" value="Zn2/Cys6 DNA-binding domain"/>
    <property type="match status" value="1"/>
</dbReference>
<dbReference type="Gene3D" id="4.10.240.10">
    <property type="entry name" value="Zn(2)-C6 fungal-type DNA-binding domain"/>
    <property type="match status" value="1"/>
</dbReference>
<keyword evidence="9" id="KW-1185">Reference proteome</keyword>
<evidence type="ECO:0000256" key="1">
    <source>
        <dbReference type="ARBA" id="ARBA00022723"/>
    </source>
</evidence>
<evidence type="ECO:0000256" key="4">
    <source>
        <dbReference type="ARBA" id="ARBA00023163"/>
    </source>
</evidence>
<dbReference type="InterPro" id="IPR001138">
    <property type="entry name" value="Zn2Cys6_DnaBD"/>
</dbReference>
<sequence>MMSDPFQTLNQMSAPHATRSVKPVRLRLACDACTTAKVRCSKTHPCERCEENGQGNECCYSASRRHGKRARHRKTTFETQRSSSSSDTATPAALTSTRYASEFAWEDYNSNTPGYPASSLDNNHAILDNWAFHNVDMMFDFDFPWEPLDSISDASPSHSSGMISPEINLSTEPTLSLEATTPASNISTSNNMQGPKQQHDCEAMALKVLRSLHCNPNTDQNANIYRQPHGSASSAVLARKACVMPSIDTVLFANKAALIDLIPLLKCPCARNPHIAMLHNAILSKVIFWYQVAVTARYHADEVELRPMKIQLGMLVLDEDDQATLQRTVLIRELRKAEKVMETFDSSSPGEEEVPSWQASAVQNMRQELQAIIQKIRTGQGELA</sequence>
<evidence type="ECO:0000256" key="2">
    <source>
        <dbReference type="ARBA" id="ARBA00023015"/>
    </source>
</evidence>
<dbReference type="PROSITE" id="PS00463">
    <property type="entry name" value="ZN2_CY6_FUNGAL_1"/>
    <property type="match status" value="1"/>
</dbReference>
<keyword evidence="1" id="KW-0479">Metal-binding</keyword>
<keyword evidence="2" id="KW-0805">Transcription regulation</keyword>
<evidence type="ECO:0000256" key="5">
    <source>
        <dbReference type="ARBA" id="ARBA00023242"/>
    </source>
</evidence>
<dbReference type="PANTHER" id="PTHR31069">
    <property type="entry name" value="OLEATE-ACTIVATED TRANSCRIPTION FACTOR 1-RELATED"/>
    <property type="match status" value="1"/>
</dbReference>
<dbReference type="InterPro" id="IPR013700">
    <property type="entry name" value="AflR"/>
</dbReference>
<dbReference type="InterPro" id="IPR036864">
    <property type="entry name" value="Zn2-C6_fun-type_DNA-bd_sf"/>
</dbReference>
<dbReference type="GO" id="GO:0000981">
    <property type="term" value="F:DNA-binding transcription factor activity, RNA polymerase II-specific"/>
    <property type="evidence" value="ECO:0007669"/>
    <property type="project" value="InterPro"/>
</dbReference>
<gene>
    <name evidence="8" type="ORF">NW762_004090</name>
</gene>
<accession>A0A9W8S5D0</accession>
<evidence type="ECO:0000256" key="3">
    <source>
        <dbReference type="ARBA" id="ARBA00023125"/>
    </source>
</evidence>
<feature type="domain" description="Zn(2)-C6 fungal-type" evidence="7">
    <location>
        <begin position="29"/>
        <end position="60"/>
    </location>
</feature>
<dbReference type="PROSITE" id="PS50048">
    <property type="entry name" value="ZN2_CY6_FUNGAL_2"/>
    <property type="match status" value="1"/>
</dbReference>
<feature type="compositionally biased region" description="Low complexity" evidence="6">
    <location>
        <begin position="77"/>
        <end position="93"/>
    </location>
</feature>
<dbReference type="GO" id="GO:0003677">
    <property type="term" value="F:DNA binding"/>
    <property type="evidence" value="ECO:0007669"/>
    <property type="project" value="UniProtKB-KW"/>
</dbReference>
<comment type="caution">
    <text evidence="8">The sequence shown here is derived from an EMBL/GenBank/DDBJ whole genome shotgun (WGS) entry which is preliminary data.</text>
</comment>
<dbReference type="GO" id="GO:0045122">
    <property type="term" value="P:aflatoxin biosynthetic process"/>
    <property type="evidence" value="ECO:0007669"/>
    <property type="project" value="InterPro"/>
</dbReference>
<dbReference type="Proteomes" id="UP001152049">
    <property type="component" value="Unassembled WGS sequence"/>
</dbReference>
<dbReference type="GO" id="GO:0005634">
    <property type="term" value="C:nucleus"/>
    <property type="evidence" value="ECO:0007669"/>
    <property type="project" value="InterPro"/>
</dbReference>
<keyword evidence="4" id="KW-0804">Transcription</keyword>
<reference evidence="8" key="1">
    <citation type="submission" date="2022-09" db="EMBL/GenBank/DDBJ databases">
        <title>Fusarium specimens isolated from Avocado Roots.</title>
        <authorList>
            <person name="Stajich J."/>
            <person name="Roper C."/>
            <person name="Heimlech-Rivalta G."/>
        </authorList>
    </citation>
    <scope>NUCLEOTIDE SEQUENCE</scope>
    <source>
        <strain evidence="8">CF00136</strain>
    </source>
</reference>